<feature type="region of interest" description="Disordered" evidence="1">
    <location>
        <begin position="219"/>
        <end position="320"/>
    </location>
</feature>
<gene>
    <name evidence="2" type="ORF">MCOR_47009</name>
</gene>
<dbReference type="AlphaFoldDB" id="A0A6J8E149"/>
<feature type="compositionally biased region" description="Polar residues" evidence="1">
    <location>
        <begin position="232"/>
        <end position="244"/>
    </location>
</feature>
<name>A0A6J8E149_MYTCO</name>
<evidence type="ECO:0000256" key="1">
    <source>
        <dbReference type="SAM" id="MobiDB-lite"/>
    </source>
</evidence>
<accession>A0A6J8E149</accession>
<feature type="compositionally biased region" description="Basic and acidic residues" evidence="1">
    <location>
        <begin position="305"/>
        <end position="320"/>
    </location>
</feature>
<keyword evidence="3" id="KW-1185">Reference proteome</keyword>
<sequence>MPSSIVNKPPVLEGTTIYNVIGKHLVDLHKARKAFIAAESSAKFRRALCKQISPSGGKIKKCQNGSLNGKDSPDTDDGDSLDLENQADNDIHEENMEHDVESQGNDCVKSKKGQMKKKEILLKLHKQFGHASSDKLLSLLQSAGSVDSETKTILKDICTKCLIGHKFQYQNAKQVVAFSHANDFNHIVIMDLHEIEQYRGKYVRVHQSRIKRDIENERKQKFKRKDAAKSTPVRNIQAATYNHNIESDVHQDLMNYESDEQEPHHNDTDNDESQENVEGYAYERVAGSSDIVDSHVGNNVADGSHNGEDSHDMKDGESLD</sequence>
<organism evidence="2 3">
    <name type="scientific">Mytilus coruscus</name>
    <name type="common">Sea mussel</name>
    <dbReference type="NCBI Taxonomy" id="42192"/>
    <lineage>
        <taxon>Eukaryota</taxon>
        <taxon>Metazoa</taxon>
        <taxon>Spiralia</taxon>
        <taxon>Lophotrochozoa</taxon>
        <taxon>Mollusca</taxon>
        <taxon>Bivalvia</taxon>
        <taxon>Autobranchia</taxon>
        <taxon>Pteriomorphia</taxon>
        <taxon>Mytilida</taxon>
        <taxon>Mytiloidea</taxon>
        <taxon>Mytilidae</taxon>
        <taxon>Mytilinae</taxon>
        <taxon>Mytilus</taxon>
    </lineage>
</organism>
<dbReference type="EMBL" id="CACVKT020008334">
    <property type="protein sequence ID" value="CAC5414170.1"/>
    <property type="molecule type" value="Genomic_DNA"/>
</dbReference>
<proteinExistence type="predicted"/>
<reference evidence="2 3" key="1">
    <citation type="submission" date="2020-06" db="EMBL/GenBank/DDBJ databases">
        <authorList>
            <person name="Li R."/>
            <person name="Bekaert M."/>
        </authorList>
    </citation>
    <scope>NUCLEOTIDE SEQUENCE [LARGE SCALE GENOMIC DNA]</scope>
    <source>
        <strain evidence="3">wild</strain>
    </source>
</reference>
<evidence type="ECO:0000313" key="2">
    <source>
        <dbReference type="EMBL" id="CAC5414170.1"/>
    </source>
</evidence>
<protein>
    <submittedName>
        <fullName evidence="2">Uncharacterized protein</fullName>
    </submittedName>
</protein>
<dbReference type="OrthoDB" id="6132271at2759"/>
<dbReference type="Proteomes" id="UP000507470">
    <property type="component" value="Unassembled WGS sequence"/>
</dbReference>
<feature type="compositionally biased region" description="Acidic residues" evidence="1">
    <location>
        <begin position="74"/>
        <end position="84"/>
    </location>
</feature>
<feature type="region of interest" description="Disordered" evidence="1">
    <location>
        <begin position="60"/>
        <end position="84"/>
    </location>
</feature>
<evidence type="ECO:0000313" key="3">
    <source>
        <dbReference type="Proteomes" id="UP000507470"/>
    </source>
</evidence>